<protein>
    <submittedName>
        <fullName evidence="3">Alkylhydroperoxidase</fullName>
    </submittedName>
</protein>
<dbReference type="InterPro" id="IPR029032">
    <property type="entry name" value="AhpD-like"/>
</dbReference>
<organism evidence="3 4">
    <name type="scientific">Tsukamurella pseudospumae</name>
    <dbReference type="NCBI Taxonomy" id="239498"/>
    <lineage>
        <taxon>Bacteria</taxon>
        <taxon>Bacillati</taxon>
        <taxon>Actinomycetota</taxon>
        <taxon>Actinomycetes</taxon>
        <taxon>Mycobacteriales</taxon>
        <taxon>Tsukamurellaceae</taxon>
        <taxon>Tsukamurella</taxon>
    </lineage>
</organism>
<gene>
    <name evidence="3" type="ORF">AXK60_19490</name>
    <name evidence="2" type="ORF">AXK61_09905</name>
</gene>
<dbReference type="Gene3D" id="1.20.1290.10">
    <property type="entry name" value="AhpD-like"/>
    <property type="match status" value="1"/>
</dbReference>
<evidence type="ECO:0000313" key="5">
    <source>
        <dbReference type="Proteomes" id="UP000070409"/>
    </source>
</evidence>
<dbReference type="OrthoDB" id="9801997at2"/>
<dbReference type="STRING" id="239498.AXK60_19490"/>
<dbReference type="Proteomes" id="UP000070409">
    <property type="component" value="Unassembled WGS sequence"/>
</dbReference>
<dbReference type="RefSeq" id="WP_068575047.1">
    <property type="nucleotide sequence ID" value="NZ_LSRE01000050.1"/>
</dbReference>
<reference evidence="3" key="3">
    <citation type="submission" date="2016-02" db="EMBL/GenBank/DDBJ databases">
        <authorList>
            <person name="Teng J.L."/>
            <person name="Yang Y."/>
            <person name="Huang Y."/>
            <person name="Guo F."/>
            <person name="Wei W."/>
            <person name="Chen J.H."/>
            <person name="Wong S.Y."/>
            <person name="Lau S.K."/>
            <person name="Woo P.C."/>
        </authorList>
    </citation>
    <scope>NUCLEOTIDE SEQUENCE</scope>
    <source>
        <strain evidence="3">JCM 15929</strain>
    </source>
</reference>
<reference evidence="4" key="2">
    <citation type="submission" date="2016-02" db="EMBL/GenBank/DDBJ databases">
        <authorList>
            <person name="Wen L."/>
            <person name="He K."/>
            <person name="Yang H."/>
        </authorList>
    </citation>
    <scope>NUCLEOTIDE SEQUENCE [LARGE SCALE GENOMIC DNA]</scope>
    <source>
        <strain evidence="4">JCM 15929</strain>
    </source>
</reference>
<evidence type="ECO:0000259" key="1">
    <source>
        <dbReference type="Pfam" id="PF02627"/>
    </source>
</evidence>
<proteinExistence type="predicted"/>
<dbReference type="SUPFAM" id="SSF69118">
    <property type="entry name" value="AhpD-like"/>
    <property type="match status" value="1"/>
</dbReference>
<comment type="caution">
    <text evidence="3">The sequence shown here is derived from an EMBL/GenBank/DDBJ whole genome shotgun (WGS) entry which is preliminary data.</text>
</comment>
<feature type="domain" description="Carboxymuconolactone decarboxylase-like" evidence="1">
    <location>
        <begin position="28"/>
        <end position="98"/>
    </location>
</feature>
<dbReference type="InterPro" id="IPR003779">
    <property type="entry name" value="CMD-like"/>
</dbReference>
<dbReference type="PANTHER" id="PTHR35446">
    <property type="entry name" value="SI:CH211-175M2.5"/>
    <property type="match status" value="1"/>
</dbReference>
<evidence type="ECO:0000313" key="3">
    <source>
        <dbReference type="EMBL" id="KXP03939.1"/>
    </source>
</evidence>
<evidence type="ECO:0000313" key="4">
    <source>
        <dbReference type="Proteomes" id="UP000070258"/>
    </source>
</evidence>
<keyword evidence="5" id="KW-1185">Reference proteome</keyword>
<dbReference type="Pfam" id="PF02627">
    <property type="entry name" value="CMD"/>
    <property type="match status" value="1"/>
</dbReference>
<dbReference type="EMBL" id="LSRE01000050">
    <property type="protein sequence ID" value="KXO88949.1"/>
    <property type="molecule type" value="Genomic_DNA"/>
</dbReference>
<reference evidence="2 5" key="1">
    <citation type="submission" date="2016-02" db="EMBL/GenBank/DDBJ databases">
        <authorList>
            <person name="Teng J.L."/>
            <person name="Tang Y."/>
            <person name="Huang Y."/>
            <person name="Guo F."/>
            <person name="Wei W."/>
            <person name="Chen J.H."/>
            <person name="Wong S.Y."/>
            <person name="Lau S.K."/>
            <person name="Woo P.C."/>
        </authorList>
    </citation>
    <scope>NUCLEOTIDE SEQUENCE [LARGE SCALE GENOMIC DNA]</scope>
    <source>
        <strain evidence="2 5">JCM 13375</strain>
    </source>
</reference>
<dbReference type="NCBIfam" id="TIGR00778">
    <property type="entry name" value="ahpD_dom"/>
    <property type="match status" value="1"/>
</dbReference>
<evidence type="ECO:0000313" key="2">
    <source>
        <dbReference type="EMBL" id="KXO88949.1"/>
    </source>
</evidence>
<name>A0A138A0I5_9ACTN</name>
<dbReference type="AlphaFoldDB" id="A0A138A0I5"/>
<dbReference type="EMBL" id="LSRF01000058">
    <property type="protein sequence ID" value="KXP03939.1"/>
    <property type="molecule type" value="Genomic_DNA"/>
</dbReference>
<dbReference type="PANTHER" id="PTHR35446:SF2">
    <property type="entry name" value="CARBOXYMUCONOLACTONE DECARBOXYLASE-LIKE DOMAIN-CONTAINING PROTEIN"/>
    <property type="match status" value="1"/>
</dbReference>
<dbReference type="InterPro" id="IPR004675">
    <property type="entry name" value="AhpD_core"/>
</dbReference>
<sequence>MPEVAFKNIRFDPEGHPFNELAVPLAQAVGYTADLSIDPQLAQLLRLRVAQVNRCAFCAVLHGESARDREIPQAKIDDLTAYPISDLFTEPEKTALRYCDALTLPNVDEFHDFHEAMTQHFTIDQIKDVAAVVVNMHVWTRWKLAQGQTPYFVDGDGSAN</sequence>
<dbReference type="GO" id="GO:0051920">
    <property type="term" value="F:peroxiredoxin activity"/>
    <property type="evidence" value="ECO:0007669"/>
    <property type="project" value="InterPro"/>
</dbReference>
<dbReference type="Proteomes" id="UP000070258">
    <property type="component" value="Unassembled WGS sequence"/>
</dbReference>
<accession>A0A138A0I5</accession>